<keyword evidence="6" id="KW-0472">Membrane</keyword>
<evidence type="ECO:0000256" key="2">
    <source>
        <dbReference type="ARBA" id="ARBA00023224"/>
    </source>
</evidence>
<dbReference type="EMBL" id="CP090615">
    <property type="protein sequence ID" value="UTT86156.1"/>
    <property type="molecule type" value="Genomic_DNA"/>
</dbReference>
<dbReference type="PROSITE" id="PS50111">
    <property type="entry name" value="CHEMOTAXIS_TRANSDUC_2"/>
    <property type="match status" value="1"/>
</dbReference>
<dbReference type="PANTHER" id="PTHR32089:SF33">
    <property type="entry name" value="TOXIN COREGULATED PILUS BIOSYNTHESIS PROTEIN I"/>
    <property type="match status" value="1"/>
</dbReference>
<keyword evidence="6" id="KW-0812">Transmembrane</keyword>
<dbReference type="InterPro" id="IPR004089">
    <property type="entry name" value="MCPsignal_dom"/>
</dbReference>
<comment type="subcellular location">
    <subcellularLocation>
        <location evidence="1">Membrane</location>
    </subcellularLocation>
</comment>
<dbReference type="SUPFAM" id="SSF58104">
    <property type="entry name" value="Methyl-accepting chemotaxis protein (MCP) signaling domain"/>
    <property type="match status" value="1"/>
</dbReference>
<reference evidence="9" key="1">
    <citation type="submission" date="2022-01" db="EMBL/GenBank/DDBJ databases">
        <title>Alginate degradation mechanism of Vibrio pelagius WXL662.</title>
        <authorList>
            <person name="He X."/>
        </authorList>
    </citation>
    <scope>NUCLEOTIDE SEQUENCE</scope>
    <source>
        <strain evidence="9">WXL662</strain>
    </source>
</reference>
<feature type="transmembrane region" description="Helical" evidence="6">
    <location>
        <begin position="12"/>
        <end position="32"/>
    </location>
</feature>
<dbReference type="PANTHER" id="PTHR32089">
    <property type="entry name" value="METHYL-ACCEPTING CHEMOTAXIS PROTEIN MCPB"/>
    <property type="match status" value="1"/>
</dbReference>
<name>A0ABY5G8X8_VIBPE</name>
<feature type="domain" description="Methyl-accepting transducer" evidence="7">
    <location>
        <begin position="375"/>
        <end position="611"/>
    </location>
</feature>
<keyword evidence="10" id="KW-1185">Reference proteome</keyword>
<evidence type="ECO:0000256" key="1">
    <source>
        <dbReference type="ARBA" id="ARBA00004370"/>
    </source>
</evidence>
<protein>
    <submittedName>
        <fullName evidence="9">Methyl-accepting chemotaxis protein</fullName>
    </submittedName>
</protein>
<dbReference type="Proteomes" id="UP001059120">
    <property type="component" value="Chromosome 2"/>
</dbReference>
<evidence type="ECO:0000256" key="6">
    <source>
        <dbReference type="SAM" id="Phobius"/>
    </source>
</evidence>
<keyword evidence="5" id="KW-0175">Coiled coil</keyword>
<keyword evidence="6" id="KW-1133">Transmembrane helix</keyword>
<evidence type="ECO:0000313" key="10">
    <source>
        <dbReference type="Proteomes" id="UP001059120"/>
    </source>
</evidence>
<evidence type="ECO:0000256" key="5">
    <source>
        <dbReference type="SAM" id="Coils"/>
    </source>
</evidence>
<evidence type="ECO:0000259" key="7">
    <source>
        <dbReference type="PROSITE" id="PS50111"/>
    </source>
</evidence>
<dbReference type="PROSITE" id="PS50885">
    <property type="entry name" value="HAMP"/>
    <property type="match status" value="1"/>
</dbReference>
<dbReference type="SMART" id="SM00283">
    <property type="entry name" value="MA"/>
    <property type="match status" value="1"/>
</dbReference>
<gene>
    <name evidence="9" type="ORF">LZI70_17495</name>
</gene>
<evidence type="ECO:0000259" key="8">
    <source>
        <dbReference type="PROSITE" id="PS50885"/>
    </source>
</evidence>
<evidence type="ECO:0000256" key="3">
    <source>
        <dbReference type="ARBA" id="ARBA00029447"/>
    </source>
</evidence>
<accession>A0ABY5G8X8</accession>
<feature type="coiled-coil region" evidence="5">
    <location>
        <begin position="115"/>
        <end position="142"/>
    </location>
</feature>
<sequence>MSLNFRNMPVLYQVLSPVFFAVILFVIAVFIANNSLVETSNNARITNQANEFASHIQEAERSFWRMRLRATSALGGELAWEDFHQQFTELNTEFNNQLDSTKASPLYTDTVSIKVTKILDDIKRYEQQLRSIELLNIKALDEYNKLPWIYEIINDIDDQVTSNPLLSETQRQNWFQAKAQLFIQSSEAQTFFGELMKEYNSRSEERLFGALANMDDIVATIQSSTIRENLISVADRYQSAVELVSQLNRDIAQQSDDVMAFGVTLRRSMSQLADEASAQADLAADRSSSLISQTQTILIVSVVLASIAATIGGVLIARSIKSNISRLQTVIASLARGELHTKLNSNATNEIGLLCKNTDSTIDSLNKTVNSLRSVGTDVSSSATELASVMVELEANANEQRTQIQQIASTITELATSSTQVAASAASADENARSVIDITQLGVKSAEDGVHLSDELRAELAETTNVAASLEELSNNVYSFVSMIENIAEQTNLLALNAAIEAARAGESGRGFAVVADEVRVLAQKTSESTGSIQELVSTLQLRAKDMMSSVDRCVDKVQSTAEINKQTSIQLTTISEEIANISLNNSEMASAADEQSRAIASMNENISSIDSAIAQNATGVTQSAEAASYLSQLSENQTHQLEFFKLESNG</sequence>
<evidence type="ECO:0000256" key="4">
    <source>
        <dbReference type="PROSITE-ProRule" id="PRU00284"/>
    </source>
</evidence>
<proteinExistence type="inferred from homology"/>
<comment type="similarity">
    <text evidence="3">Belongs to the methyl-accepting chemotaxis (MCP) protein family.</text>
</comment>
<dbReference type="RefSeq" id="WP_255231959.1">
    <property type="nucleotide sequence ID" value="NZ_CP090615.1"/>
</dbReference>
<feature type="domain" description="HAMP" evidence="8">
    <location>
        <begin position="318"/>
        <end position="370"/>
    </location>
</feature>
<feature type="transmembrane region" description="Helical" evidence="6">
    <location>
        <begin position="297"/>
        <end position="317"/>
    </location>
</feature>
<dbReference type="InterPro" id="IPR003660">
    <property type="entry name" value="HAMP_dom"/>
</dbReference>
<organism evidence="9 10">
    <name type="scientific">Vibrio pelagius</name>
    <dbReference type="NCBI Taxonomy" id="28169"/>
    <lineage>
        <taxon>Bacteria</taxon>
        <taxon>Pseudomonadati</taxon>
        <taxon>Pseudomonadota</taxon>
        <taxon>Gammaproteobacteria</taxon>
        <taxon>Vibrionales</taxon>
        <taxon>Vibrionaceae</taxon>
        <taxon>Vibrio</taxon>
    </lineage>
</organism>
<evidence type="ECO:0000313" key="9">
    <source>
        <dbReference type="EMBL" id="UTT86156.1"/>
    </source>
</evidence>
<keyword evidence="2 4" id="KW-0807">Transducer</keyword>
<dbReference type="Pfam" id="PF00015">
    <property type="entry name" value="MCPsignal"/>
    <property type="match status" value="1"/>
</dbReference>
<dbReference type="Gene3D" id="1.10.287.950">
    <property type="entry name" value="Methyl-accepting chemotaxis protein"/>
    <property type="match status" value="1"/>
</dbReference>